<sequence>ARRSCAAARWPGAGPRLPTAARTQRGRALRAVQLPVGWGCHVAGRAGPRGHLLRRNPASPAARQLSAAGGHARQPRPGALALRAALRPRPHRARASRGRAAARQRAGRSIGPGQGIIFGQPQPRDSHAHEWGAGHGPPAHQNQPRYRPARAAAHHSGLGRALALGA</sequence>
<reference evidence="2" key="1">
    <citation type="journal article" date="2019" name="Sci. Rep.">
        <title>Draft genome of Tanacetum cinerariifolium, the natural source of mosquito coil.</title>
        <authorList>
            <person name="Yamashiro T."/>
            <person name="Shiraishi A."/>
            <person name="Satake H."/>
            <person name="Nakayama K."/>
        </authorList>
    </citation>
    <scope>NUCLEOTIDE SEQUENCE</scope>
</reference>
<feature type="non-terminal residue" evidence="2">
    <location>
        <position position="166"/>
    </location>
</feature>
<name>A0A699U4A7_TANCI</name>
<feature type="compositionally biased region" description="Basic residues" evidence="1">
    <location>
        <begin position="86"/>
        <end position="106"/>
    </location>
</feature>
<organism evidence="2">
    <name type="scientific">Tanacetum cinerariifolium</name>
    <name type="common">Dalmatian daisy</name>
    <name type="synonym">Chrysanthemum cinerariifolium</name>
    <dbReference type="NCBI Taxonomy" id="118510"/>
    <lineage>
        <taxon>Eukaryota</taxon>
        <taxon>Viridiplantae</taxon>
        <taxon>Streptophyta</taxon>
        <taxon>Embryophyta</taxon>
        <taxon>Tracheophyta</taxon>
        <taxon>Spermatophyta</taxon>
        <taxon>Magnoliopsida</taxon>
        <taxon>eudicotyledons</taxon>
        <taxon>Gunneridae</taxon>
        <taxon>Pentapetalae</taxon>
        <taxon>asterids</taxon>
        <taxon>campanulids</taxon>
        <taxon>Asterales</taxon>
        <taxon>Asteraceae</taxon>
        <taxon>Asteroideae</taxon>
        <taxon>Anthemideae</taxon>
        <taxon>Anthemidinae</taxon>
        <taxon>Tanacetum</taxon>
    </lineage>
</organism>
<dbReference type="AlphaFoldDB" id="A0A699U4A7"/>
<comment type="caution">
    <text evidence="2">The sequence shown here is derived from an EMBL/GenBank/DDBJ whole genome shotgun (WGS) entry which is preliminary data.</text>
</comment>
<accession>A0A699U4A7</accession>
<proteinExistence type="predicted"/>
<protein>
    <submittedName>
        <fullName evidence="2">Uncharacterized protein</fullName>
    </submittedName>
</protein>
<feature type="compositionally biased region" description="Low complexity" evidence="1">
    <location>
        <begin position="75"/>
        <end position="85"/>
    </location>
</feature>
<gene>
    <name evidence="2" type="ORF">Tci_886673</name>
</gene>
<feature type="non-terminal residue" evidence="2">
    <location>
        <position position="1"/>
    </location>
</feature>
<evidence type="ECO:0000313" key="2">
    <source>
        <dbReference type="EMBL" id="GFD14704.1"/>
    </source>
</evidence>
<feature type="region of interest" description="Disordered" evidence="1">
    <location>
        <begin position="57"/>
        <end position="154"/>
    </location>
</feature>
<evidence type="ECO:0000256" key="1">
    <source>
        <dbReference type="SAM" id="MobiDB-lite"/>
    </source>
</evidence>
<dbReference type="EMBL" id="BKCJ011281261">
    <property type="protein sequence ID" value="GFD14704.1"/>
    <property type="molecule type" value="Genomic_DNA"/>
</dbReference>